<keyword evidence="1" id="KW-0479">Metal-binding</keyword>
<dbReference type="PROSITE" id="PS00059">
    <property type="entry name" value="ADH_ZINC"/>
    <property type="match status" value="1"/>
</dbReference>
<sequence length="236" mass="25436">MQQVRAFGPQDLRVVDVPDPVPGEDEVVVAVKACGICGSDKWFWHVEEPRDYVAGHEAAGEVVAVGSRVRHLQAGDRVAINNVKGCGTCEACREGAYVRCPNGVEHMGFGFSEKVAVPERNCLVLHDSVSYEAGSLIFDNWGTPYSSIKQTSMKQGDVVVVFGCGPIGLAAIGLAKQRGAAVIAVDPVPSRLEAAVRTGGRPYDCTFRTNNRRYLGVYRSGRGGLCHRVCRQVGFL</sequence>
<dbReference type="SUPFAM" id="SSF51735">
    <property type="entry name" value="NAD(P)-binding Rossmann-fold domains"/>
    <property type="match status" value="1"/>
</dbReference>
<comment type="caution">
    <text evidence="5">The sequence shown here is derived from an EMBL/GenBank/DDBJ whole genome shotgun (WGS) entry which is preliminary data.</text>
</comment>
<dbReference type="PANTHER" id="PTHR43401:SF2">
    <property type="entry name" value="L-THREONINE 3-DEHYDROGENASE"/>
    <property type="match status" value="1"/>
</dbReference>
<gene>
    <name evidence="5" type="ORF">XYCOK13_05960</name>
</gene>
<dbReference type="RefSeq" id="WP_213410399.1">
    <property type="nucleotide sequence ID" value="NZ_BOVK01000006.1"/>
</dbReference>
<dbReference type="Proteomes" id="UP000677918">
    <property type="component" value="Unassembled WGS sequence"/>
</dbReference>
<proteinExistence type="predicted"/>
<keyword evidence="3" id="KW-0560">Oxidoreductase</keyword>
<dbReference type="GO" id="GO:0008270">
    <property type="term" value="F:zinc ion binding"/>
    <property type="evidence" value="ECO:0007669"/>
    <property type="project" value="InterPro"/>
</dbReference>
<keyword evidence="2" id="KW-0862">Zinc</keyword>
<dbReference type="Gene3D" id="3.90.180.10">
    <property type="entry name" value="Medium-chain alcohol dehydrogenases, catalytic domain"/>
    <property type="match status" value="1"/>
</dbReference>
<evidence type="ECO:0000256" key="2">
    <source>
        <dbReference type="ARBA" id="ARBA00022833"/>
    </source>
</evidence>
<evidence type="ECO:0000256" key="1">
    <source>
        <dbReference type="ARBA" id="ARBA00022723"/>
    </source>
</evidence>
<evidence type="ECO:0000313" key="6">
    <source>
        <dbReference type="Proteomes" id="UP000677918"/>
    </source>
</evidence>
<dbReference type="InterPro" id="IPR050129">
    <property type="entry name" value="Zn_alcohol_dh"/>
</dbReference>
<dbReference type="Pfam" id="PF08240">
    <property type="entry name" value="ADH_N"/>
    <property type="match status" value="1"/>
</dbReference>
<dbReference type="InterPro" id="IPR036291">
    <property type="entry name" value="NAD(P)-bd_dom_sf"/>
</dbReference>
<dbReference type="EMBL" id="BOVK01000006">
    <property type="protein sequence ID" value="GIQ67772.1"/>
    <property type="molecule type" value="Genomic_DNA"/>
</dbReference>
<organism evidence="5 6">
    <name type="scientific">Xylanibacillus composti</name>
    <dbReference type="NCBI Taxonomy" id="1572762"/>
    <lineage>
        <taxon>Bacteria</taxon>
        <taxon>Bacillati</taxon>
        <taxon>Bacillota</taxon>
        <taxon>Bacilli</taxon>
        <taxon>Bacillales</taxon>
        <taxon>Paenibacillaceae</taxon>
        <taxon>Xylanibacillus</taxon>
    </lineage>
</organism>
<dbReference type="AlphaFoldDB" id="A0A8J4GYX0"/>
<accession>A0A8J4GYX0</accession>
<protein>
    <recommendedName>
        <fullName evidence="4">Alcohol dehydrogenase-like N-terminal domain-containing protein</fullName>
    </recommendedName>
</protein>
<dbReference type="InterPro" id="IPR011032">
    <property type="entry name" value="GroES-like_sf"/>
</dbReference>
<name>A0A8J4GYX0_9BACL</name>
<keyword evidence="6" id="KW-1185">Reference proteome</keyword>
<dbReference type="InterPro" id="IPR013154">
    <property type="entry name" value="ADH-like_N"/>
</dbReference>
<feature type="domain" description="Alcohol dehydrogenase-like N-terminal" evidence="4">
    <location>
        <begin position="23"/>
        <end position="126"/>
    </location>
</feature>
<evidence type="ECO:0000313" key="5">
    <source>
        <dbReference type="EMBL" id="GIQ67772.1"/>
    </source>
</evidence>
<reference evidence="5" key="1">
    <citation type="submission" date="2021-04" db="EMBL/GenBank/DDBJ databases">
        <title>Draft genome sequence of Xylanibacillus composti strain K13.</title>
        <authorList>
            <person name="Uke A."/>
            <person name="Chhe C."/>
            <person name="Baramee S."/>
            <person name="Kosugi A."/>
        </authorList>
    </citation>
    <scope>NUCLEOTIDE SEQUENCE</scope>
    <source>
        <strain evidence="5">K13</strain>
    </source>
</reference>
<dbReference type="SUPFAM" id="SSF50129">
    <property type="entry name" value="GroES-like"/>
    <property type="match status" value="1"/>
</dbReference>
<evidence type="ECO:0000259" key="4">
    <source>
        <dbReference type="Pfam" id="PF08240"/>
    </source>
</evidence>
<evidence type="ECO:0000256" key="3">
    <source>
        <dbReference type="ARBA" id="ARBA00023002"/>
    </source>
</evidence>
<dbReference type="PANTHER" id="PTHR43401">
    <property type="entry name" value="L-THREONINE 3-DEHYDROGENASE"/>
    <property type="match status" value="1"/>
</dbReference>
<dbReference type="InterPro" id="IPR002328">
    <property type="entry name" value="ADH_Zn_CS"/>
</dbReference>
<dbReference type="GO" id="GO:0016491">
    <property type="term" value="F:oxidoreductase activity"/>
    <property type="evidence" value="ECO:0007669"/>
    <property type="project" value="UniProtKB-KW"/>
</dbReference>